<protein>
    <submittedName>
        <fullName evidence="1">Uncharacterized protein</fullName>
    </submittedName>
</protein>
<evidence type="ECO:0000313" key="2">
    <source>
        <dbReference type="Proteomes" id="UP001201812"/>
    </source>
</evidence>
<comment type="caution">
    <text evidence="1">The sequence shown here is derived from an EMBL/GenBank/DDBJ whole genome shotgun (WGS) entry which is preliminary data.</text>
</comment>
<accession>A0AAD4N9W6</accession>
<dbReference type="Proteomes" id="UP001201812">
    <property type="component" value="Unassembled WGS sequence"/>
</dbReference>
<gene>
    <name evidence="1" type="ORF">DdX_05563</name>
</gene>
<keyword evidence="2" id="KW-1185">Reference proteome</keyword>
<evidence type="ECO:0000313" key="1">
    <source>
        <dbReference type="EMBL" id="KAI1720187.1"/>
    </source>
</evidence>
<dbReference type="EMBL" id="JAKKPZ010000006">
    <property type="protein sequence ID" value="KAI1720187.1"/>
    <property type="molecule type" value="Genomic_DNA"/>
</dbReference>
<reference evidence="1" key="1">
    <citation type="submission" date="2022-01" db="EMBL/GenBank/DDBJ databases">
        <title>Genome Sequence Resource for Two Populations of Ditylenchus destructor, the Migratory Endoparasitic Phytonematode.</title>
        <authorList>
            <person name="Zhang H."/>
            <person name="Lin R."/>
            <person name="Xie B."/>
        </authorList>
    </citation>
    <scope>NUCLEOTIDE SEQUENCE</scope>
    <source>
        <strain evidence="1">BazhouSP</strain>
    </source>
</reference>
<proteinExistence type="predicted"/>
<name>A0AAD4N9W6_9BILA</name>
<organism evidence="1 2">
    <name type="scientific">Ditylenchus destructor</name>
    <dbReference type="NCBI Taxonomy" id="166010"/>
    <lineage>
        <taxon>Eukaryota</taxon>
        <taxon>Metazoa</taxon>
        <taxon>Ecdysozoa</taxon>
        <taxon>Nematoda</taxon>
        <taxon>Chromadorea</taxon>
        <taxon>Rhabditida</taxon>
        <taxon>Tylenchina</taxon>
        <taxon>Tylenchomorpha</taxon>
        <taxon>Sphaerularioidea</taxon>
        <taxon>Anguinidae</taxon>
        <taxon>Anguininae</taxon>
        <taxon>Ditylenchus</taxon>
    </lineage>
</organism>
<dbReference type="AlphaFoldDB" id="A0AAD4N9W6"/>
<sequence>MSSVVASDIPNLNKTVPQCLLRCKDAHMVKIDSAEWSMDFAFPLLSLLRANSSERMVKQRIMDICEYNSQLAQCLQTCPESAEKQILFHGIEPWLSLCSSWDVFVGELACWREHIDALTTICYSESQKLRRSMEKLTRNVTIHVVDMVCQDLNTLAACNIAEYGRLCGSGSKQLISKLFQISRESMTKMLQVKWNKMHDECIREMETTGHQVTLETNNSNEIFPMRVALILFLILSMVV</sequence>